<dbReference type="GO" id="GO:0004177">
    <property type="term" value="F:aminopeptidase activity"/>
    <property type="evidence" value="ECO:0007669"/>
    <property type="project" value="UniProtKB-KW"/>
</dbReference>
<dbReference type="InterPro" id="IPR001466">
    <property type="entry name" value="Beta-lactam-related"/>
</dbReference>
<sequence>MKNFKNYCHLHKFAQLAIFALILFATSCSKEEIPETTSNLNSITSFYFSKSDNPSLSGEVPSVVAGRVIYLTIPEGISLSGLKPGFTISPKATISYNGSEISSGKSLIDFSNTVTLKVKSQSGKIADYKILVQTGKANFDNVLYSFMGKYSIPGVSYAITKDEEIIYSKGLGFAIAESDTRATPGHLYRLASVSKQFTSLCIMKLMERGEISLDQKVFGSSGILSSEFPGVTERAARVTVRHLLEHTSGWTSNPDPMFTSSFSGQTLTQRVEYVLKSNQSEPGTAFSYFNMGFGMLGMIIEKISGKKYEVFLKEILAEAGVTDIHVGGDRAGRRANEVVYYSQDGTNGYGNDMNVIAAAGGVIASIEEMMKLMFHIDGRPKVADIIQPATRGIMLTPSAVYNRYALGWRCNHSSLFSGSWYHSGNLAGTASMWVMGADGYNCVVLCNSRSYIDDFDDTMYVMLNNLLKMASSTW</sequence>
<dbReference type="SUPFAM" id="SSF56601">
    <property type="entry name" value="beta-lactamase/transpeptidase-like"/>
    <property type="match status" value="1"/>
</dbReference>
<dbReference type="EMBL" id="VSSQ01001184">
    <property type="protein sequence ID" value="MPM05978.1"/>
    <property type="molecule type" value="Genomic_DNA"/>
</dbReference>
<dbReference type="PANTHER" id="PTHR46825">
    <property type="entry name" value="D-ALANYL-D-ALANINE-CARBOXYPEPTIDASE/ENDOPEPTIDASE AMPH"/>
    <property type="match status" value="1"/>
</dbReference>
<dbReference type="EC" id="3.4.11.19" evidence="2"/>
<proteinExistence type="predicted"/>
<protein>
    <submittedName>
        <fullName evidence="2">D-aminopeptidase</fullName>
        <ecNumber evidence="2">3.4.11.19</ecNumber>
    </submittedName>
</protein>
<keyword evidence="2" id="KW-0378">Hydrolase</keyword>
<dbReference type="Pfam" id="PF00144">
    <property type="entry name" value="Beta-lactamase"/>
    <property type="match status" value="1"/>
</dbReference>
<name>A0A644WR91_9ZZZZ</name>
<accession>A0A644WR91</accession>
<dbReference type="Gene3D" id="2.60.40.2340">
    <property type="match status" value="1"/>
</dbReference>
<dbReference type="AlphaFoldDB" id="A0A644WR91"/>
<dbReference type="InterPro" id="IPR012338">
    <property type="entry name" value="Beta-lactam/transpept-like"/>
</dbReference>
<dbReference type="Gene3D" id="3.40.710.10">
    <property type="entry name" value="DD-peptidase/beta-lactamase superfamily"/>
    <property type="match status" value="1"/>
</dbReference>
<dbReference type="PROSITE" id="PS51257">
    <property type="entry name" value="PROKAR_LIPOPROTEIN"/>
    <property type="match status" value="1"/>
</dbReference>
<comment type="caution">
    <text evidence="2">The sequence shown here is derived from an EMBL/GenBank/DDBJ whole genome shotgun (WGS) entry which is preliminary data.</text>
</comment>
<gene>
    <name evidence="2" type="primary">dap_22</name>
    <name evidence="2" type="ORF">SDC9_52273</name>
</gene>
<dbReference type="PANTHER" id="PTHR46825:SF9">
    <property type="entry name" value="BETA-LACTAMASE-RELATED DOMAIN-CONTAINING PROTEIN"/>
    <property type="match status" value="1"/>
</dbReference>
<reference evidence="2" key="1">
    <citation type="submission" date="2019-08" db="EMBL/GenBank/DDBJ databases">
        <authorList>
            <person name="Kucharzyk K."/>
            <person name="Murdoch R.W."/>
            <person name="Higgins S."/>
            <person name="Loffler F."/>
        </authorList>
    </citation>
    <scope>NUCLEOTIDE SEQUENCE</scope>
</reference>
<keyword evidence="2" id="KW-0645">Protease</keyword>
<organism evidence="2">
    <name type="scientific">bioreactor metagenome</name>
    <dbReference type="NCBI Taxonomy" id="1076179"/>
    <lineage>
        <taxon>unclassified sequences</taxon>
        <taxon>metagenomes</taxon>
        <taxon>ecological metagenomes</taxon>
    </lineage>
</organism>
<evidence type="ECO:0000313" key="2">
    <source>
        <dbReference type="EMBL" id="MPM05978.1"/>
    </source>
</evidence>
<feature type="domain" description="Beta-lactamase-related" evidence="1">
    <location>
        <begin position="139"/>
        <end position="456"/>
    </location>
</feature>
<dbReference type="InterPro" id="IPR050491">
    <property type="entry name" value="AmpC-like"/>
</dbReference>
<evidence type="ECO:0000259" key="1">
    <source>
        <dbReference type="Pfam" id="PF00144"/>
    </source>
</evidence>
<keyword evidence="2" id="KW-0031">Aminopeptidase</keyword>